<dbReference type="Proteomes" id="UP000075025">
    <property type="component" value="Unassembled WGS sequence"/>
</dbReference>
<dbReference type="RefSeq" id="WP_058624036.1">
    <property type="nucleotide sequence ID" value="NZ_LDRT01000068.1"/>
</dbReference>
<dbReference type="AlphaFoldDB" id="A0A147EWX4"/>
<dbReference type="GO" id="GO:0003677">
    <property type="term" value="F:DNA binding"/>
    <property type="evidence" value="ECO:0007669"/>
    <property type="project" value="UniProtKB-UniRule"/>
</dbReference>
<proteinExistence type="predicted"/>
<organism evidence="4 5">
    <name type="scientific">Microbacterium testaceum</name>
    <name type="common">Aureobacterium testaceum</name>
    <name type="synonym">Brevibacterium testaceum</name>
    <dbReference type="NCBI Taxonomy" id="2033"/>
    <lineage>
        <taxon>Bacteria</taxon>
        <taxon>Bacillati</taxon>
        <taxon>Actinomycetota</taxon>
        <taxon>Actinomycetes</taxon>
        <taxon>Micrococcales</taxon>
        <taxon>Microbacteriaceae</taxon>
        <taxon>Microbacterium</taxon>
    </lineage>
</organism>
<dbReference type="InterPro" id="IPR001647">
    <property type="entry name" value="HTH_TetR"/>
</dbReference>
<reference evidence="4 5" key="1">
    <citation type="journal article" date="2016" name="Front. Microbiol.">
        <title>Genomic Resource of Rice Seed Associated Bacteria.</title>
        <authorList>
            <person name="Midha S."/>
            <person name="Bansal K."/>
            <person name="Sharma S."/>
            <person name="Kumar N."/>
            <person name="Patil P.P."/>
            <person name="Chaudhry V."/>
            <person name="Patil P.B."/>
        </authorList>
    </citation>
    <scope>NUCLEOTIDE SEQUENCE [LARGE SCALE GENOMIC DNA]</scope>
    <source>
        <strain evidence="4 5">NS220</strain>
    </source>
</reference>
<evidence type="ECO:0000313" key="5">
    <source>
        <dbReference type="Proteomes" id="UP000075025"/>
    </source>
</evidence>
<dbReference type="EMBL" id="LDRT01000068">
    <property type="protein sequence ID" value="KTR93946.1"/>
    <property type="molecule type" value="Genomic_DNA"/>
</dbReference>
<sequence length="229" mass="25049">MMRNQTTAFHVGMTADAVIDAAAELTRDSHLWGWSIRDLARRLDVSPSVIYHHVGGRDLLARHVVERVVEGLSVPPPESSWDEWFRTFLISAYGPVTAYPGVAKWLLLHGPTFLTTLEVIDTGTALLRRAGFGGDAGFAYAALLNNAMLTISIGDDRLVHEDDGPRDHATMMDEFARTAVGRPGVEVLSASLLTPFAEGGYGAEQLRERYFRFVVDTTIAGLATLLGPR</sequence>
<evidence type="ECO:0000256" key="1">
    <source>
        <dbReference type="ARBA" id="ARBA00023125"/>
    </source>
</evidence>
<dbReference type="InterPro" id="IPR009057">
    <property type="entry name" value="Homeodomain-like_sf"/>
</dbReference>
<accession>A0A147EWX4</accession>
<dbReference type="Gene3D" id="1.10.357.10">
    <property type="entry name" value="Tetracycline Repressor, domain 2"/>
    <property type="match status" value="1"/>
</dbReference>
<evidence type="ECO:0000256" key="2">
    <source>
        <dbReference type="PROSITE-ProRule" id="PRU00335"/>
    </source>
</evidence>
<feature type="DNA-binding region" description="H-T-H motif" evidence="2">
    <location>
        <begin position="35"/>
        <end position="54"/>
    </location>
</feature>
<dbReference type="OrthoDB" id="3173376at2"/>
<dbReference type="SUPFAM" id="SSF48498">
    <property type="entry name" value="Tetracyclin repressor-like, C-terminal domain"/>
    <property type="match status" value="1"/>
</dbReference>
<protein>
    <submittedName>
        <fullName evidence="4">TetR family transcriptional regulator</fullName>
    </submittedName>
</protein>
<dbReference type="InterPro" id="IPR001387">
    <property type="entry name" value="Cro/C1-type_HTH"/>
</dbReference>
<name>A0A147EWX4_MICTE</name>
<feature type="domain" description="HTH tetR-type" evidence="3">
    <location>
        <begin position="12"/>
        <end position="72"/>
    </location>
</feature>
<gene>
    <name evidence="4" type="ORF">NS220_10715</name>
</gene>
<dbReference type="InterPro" id="IPR036271">
    <property type="entry name" value="Tet_transcr_reg_TetR-rel_C_sf"/>
</dbReference>
<dbReference type="PROSITE" id="PS50977">
    <property type="entry name" value="HTH_TETR_2"/>
    <property type="match status" value="1"/>
</dbReference>
<evidence type="ECO:0000259" key="3">
    <source>
        <dbReference type="PROSITE" id="PS50977"/>
    </source>
</evidence>
<dbReference type="CDD" id="cd00093">
    <property type="entry name" value="HTH_XRE"/>
    <property type="match status" value="1"/>
</dbReference>
<keyword evidence="1 2" id="KW-0238">DNA-binding</keyword>
<evidence type="ECO:0000313" key="4">
    <source>
        <dbReference type="EMBL" id="KTR93946.1"/>
    </source>
</evidence>
<dbReference type="SUPFAM" id="SSF46689">
    <property type="entry name" value="Homeodomain-like"/>
    <property type="match status" value="1"/>
</dbReference>
<dbReference type="PATRIC" id="fig|2033.6.peg.3281"/>
<comment type="caution">
    <text evidence="4">The sequence shown here is derived from an EMBL/GenBank/DDBJ whole genome shotgun (WGS) entry which is preliminary data.</text>
</comment>